<protein>
    <submittedName>
        <fullName evidence="2">Putative signal transducing protein</fullName>
    </submittedName>
</protein>
<feature type="domain" description="DUF2007" evidence="1">
    <location>
        <begin position="11"/>
        <end position="70"/>
    </location>
</feature>
<dbReference type="EMBL" id="FNGY01000012">
    <property type="protein sequence ID" value="SDO18897.1"/>
    <property type="molecule type" value="Genomic_DNA"/>
</dbReference>
<dbReference type="Proteomes" id="UP000183200">
    <property type="component" value="Unassembled WGS sequence"/>
</dbReference>
<accession>A0A1H0HIG0</accession>
<dbReference type="Pfam" id="PF09413">
    <property type="entry name" value="DUF2007"/>
    <property type="match status" value="1"/>
</dbReference>
<gene>
    <name evidence="2" type="ORF">SAMN05421820_112158</name>
</gene>
<sequence length="154" mass="17250">MDKIVVLETFYNPIEANIVKARLLDSDVQCFLSDENSVTINPLYTQALGGVKLHVFERDVLLAKSILQEEGLENSFEEEKEGLLVEEEGESPVAEQAASGFICPDCGSSHVGYVQATKNRFNIFTTVVSLLLMVYPFKARQTHHCFDCGHEFDM</sequence>
<name>A0A1H0HIG0_9SPHI</name>
<dbReference type="SUPFAM" id="SSF54913">
    <property type="entry name" value="GlnB-like"/>
    <property type="match status" value="1"/>
</dbReference>
<evidence type="ECO:0000313" key="2">
    <source>
        <dbReference type="EMBL" id="SDO18897.1"/>
    </source>
</evidence>
<dbReference type="InterPro" id="IPR011322">
    <property type="entry name" value="N-reg_PII-like_a/b"/>
</dbReference>
<proteinExistence type="predicted"/>
<organism evidence="2 3">
    <name type="scientific">Pedobacter steynii</name>
    <dbReference type="NCBI Taxonomy" id="430522"/>
    <lineage>
        <taxon>Bacteria</taxon>
        <taxon>Pseudomonadati</taxon>
        <taxon>Bacteroidota</taxon>
        <taxon>Sphingobacteriia</taxon>
        <taxon>Sphingobacteriales</taxon>
        <taxon>Sphingobacteriaceae</taxon>
        <taxon>Pedobacter</taxon>
    </lineage>
</organism>
<reference evidence="3" key="1">
    <citation type="submission" date="2016-10" db="EMBL/GenBank/DDBJ databases">
        <authorList>
            <person name="Varghese N."/>
            <person name="Submissions S."/>
        </authorList>
    </citation>
    <scope>NUCLEOTIDE SEQUENCE [LARGE SCALE GENOMIC DNA]</scope>
    <source>
        <strain evidence="3">DSM 19110</strain>
    </source>
</reference>
<evidence type="ECO:0000313" key="3">
    <source>
        <dbReference type="Proteomes" id="UP000183200"/>
    </source>
</evidence>
<dbReference type="AlphaFoldDB" id="A0A1H0HIG0"/>
<dbReference type="InterPro" id="IPR018551">
    <property type="entry name" value="DUF2007"/>
</dbReference>
<dbReference type="RefSeq" id="WP_074612138.1">
    <property type="nucleotide sequence ID" value="NZ_FNGY01000012.1"/>
</dbReference>
<keyword evidence="3" id="KW-1185">Reference proteome</keyword>
<dbReference type="OrthoDB" id="8480302at2"/>
<evidence type="ECO:0000259" key="1">
    <source>
        <dbReference type="Pfam" id="PF09413"/>
    </source>
</evidence>